<accession>A0AAD8MJ95</accession>
<feature type="compositionally biased region" description="Basic and acidic residues" evidence="1">
    <location>
        <begin position="297"/>
        <end position="306"/>
    </location>
</feature>
<sequence length="500" mass="56446">MRGRLRGVFDADNLLKAEKLKSEAKSSEGDKNIVIDYGLPDGKEYPDYEEVGCSTEKMDFWLLSNELEVWHENLIPIETERDLIMLIDLVQCNYKLARLYATSNSPTSDDEAWDFSFTQMAIDQRIERIEDIRVEIEGIAYDEATEDDEEEEKASFHGDSSNMNSSESDCPSPKKVRRVPPPNPPYRSRRRGRFSMLRGLFKNTEDTPVILDDAADVVPTEKKNCDKKKSDGEISNHEASKKSKGETSNADKHPTTVEDLMESVINEDDQQHEHDQNGQNNQSMQEDEDVINEEQEPDIKQQNESKDDGEDVNYDSASSESDKTLKKLHKSIKVAGKANPVWNGGDKYHVTMSEGGHEVNPQEELGQEGEDGVLKWEPKKPKCSYCNEEGHNSRTCIFKKTDQETNKRQRDAEDSAAFKEKLAKLQKSQTDMCAQKSAAKSPLKKTKTVNHGGVVKPFKAPAQAGPSGVEYFETNGQNVTTLKQLLSAIRKKKSNMKKKV</sequence>
<feature type="compositionally biased region" description="Acidic residues" evidence="1">
    <location>
        <begin position="143"/>
        <end position="152"/>
    </location>
</feature>
<proteinExistence type="predicted"/>
<feature type="compositionally biased region" description="Acidic residues" evidence="1">
    <location>
        <begin position="259"/>
        <end position="268"/>
    </location>
</feature>
<feature type="region of interest" description="Disordered" evidence="1">
    <location>
        <begin position="429"/>
        <end position="464"/>
    </location>
</feature>
<evidence type="ECO:0000313" key="2">
    <source>
        <dbReference type="EMBL" id="KAK1374118.1"/>
    </source>
</evidence>
<keyword evidence="3" id="KW-1185">Reference proteome</keyword>
<feature type="region of interest" description="Disordered" evidence="1">
    <location>
        <begin position="338"/>
        <end position="376"/>
    </location>
</feature>
<feature type="region of interest" description="Disordered" evidence="1">
    <location>
        <begin position="222"/>
        <end position="325"/>
    </location>
</feature>
<dbReference type="AlphaFoldDB" id="A0AAD8MJ95"/>
<dbReference type="Proteomes" id="UP001237642">
    <property type="component" value="Unassembled WGS sequence"/>
</dbReference>
<feature type="compositionally biased region" description="Basic and acidic residues" evidence="1">
    <location>
        <begin position="222"/>
        <end position="256"/>
    </location>
</feature>
<feature type="compositionally biased region" description="Polar residues" evidence="1">
    <location>
        <begin position="158"/>
        <end position="169"/>
    </location>
</feature>
<dbReference type="EMBL" id="JAUIZM010000007">
    <property type="protein sequence ID" value="KAK1374118.1"/>
    <property type="molecule type" value="Genomic_DNA"/>
</dbReference>
<evidence type="ECO:0000256" key="1">
    <source>
        <dbReference type="SAM" id="MobiDB-lite"/>
    </source>
</evidence>
<reference evidence="2" key="2">
    <citation type="submission" date="2023-05" db="EMBL/GenBank/DDBJ databases">
        <authorList>
            <person name="Schelkunov M.I."/>
        </authorList>
    </citation>
    <scope>NUCLEOTIDE SEQUENCE</scope>
    <source>
        <strain evidence="2">Hsosn_3</strain>
        <tissue evidence="2">Leaf</tissue>
    </source>
</reference>
<name>A0AAD8MJ95_9APIA</name>
<feature type="region of interest" description="Disordered" evidence="1">
    <location>
        <begin position="140"/>
        <end position="191"/>
    </location>
</feature>
<gene>
    <name evidence="2" type="ORF">POM88_030311</name>
</gene>
<reference evidence="2" key="1">
    <citation type="submission" date="2023-02" db="EMBL/GenBank/DDBJ databases">
        <title>Genome of toxic invasive species Heracleum sosnowskyi carries increased number of genes despite the absence of recent whole-genome duplications.</title>
        <authorList>
            <person name="Schelkunov M."/>
            <person name="Shtratnikova V."/>
            <person name="Makarenko M."/>
            <person name="Klepikova A."/>
            <person name="Omelchenko D."/>
            <person name="Novikova G."/>
            <person name="Obukhova E."/>
            <person name="Bogdanov V."/>
            <person name="Penin A."/>
            <person name="Logacheva M."/>
        </authorList>
    </citation>
    <scope>NUCLEOTIDE SEQUENCE</scope>
    <source>
        <strain evidence="2">Hsosn_3</strain>
        <tissue evidence="2">Leaf</tissue>
    </source>
</reference>
<comment type="caution">
    <text evidence="2">The sequence shown here is derived from an EMBL/GenBank/DDBJ whole genome shotgun (WGS) entry which is preliminary data.</text>
</comment>
<evidence type="ECO:0000313" key="3">
    <source>
        <dbReference type="Proteomes" id="UP001237642"/>
    </source>
</evidence>
<organism evidence="2 3">
    <name type="scientific">Heracleum sosnowskyi</name>
    <dbReference type="NCBI Taxonomy" id="360622"/>
    <lineage>
        <taxon>Eukaryota</taxon>
        <taxon>Viridiplantae</taxon>
        <taxon>Streptophyta</taxon>
        <taxon>Embryophyta</taxon>
        <taxon>Tracheophyta</taxon>
        <taxon>Spermatophyta</taxon>
        <taxon>Magnoliopsida</taxon>
        <taxon>eudicotyledons</taxon>
        <taxon>Gunneridae</taxon>
        <taxon>Pentapetalae</taxon>
        <taxon>asterids</taxon>
        <taxon>campanulids</taxon>
        <taxon>Apiales</taxon>
        <taxon>Apiaceae</taxon>
        <taxon>Apioideae</taxon>
        <taxon>apioid superclade</taxon>
        <taxon>Tordylieae</taxon>
        <taxon>Tordyliinae</taxon>
        <taxon>Heracleum</taxon>
    </lineage>
</organism>
<protein>
    <submittedName>
        <fullName evidence="2">Uncharacterized protein</fullName>
    </submittedName>
</protein>
<feature type="compositionally biased region" description="Acidic residues" evidence="1">
    <location>
        <begin position="285"/>
        <end position="296"/>
    </location>
</feature>